<dbReference type="AlphaFoldDB" id="A0A930LR55"/>
<protein>
    <submittedName>
        <fullName evidence="1">Shikimate 5-dehydrogenase</fullName>
    </submittedName>
</protein>
<organism evidence="1 2">
    <name type="scientific">Rothia mucilaginosa</name>
    <dbReference type="NCBI Taxonomy" id="43675"/>
    <lineage>
        <taxon>Bacteria</taxon>
        <taxon>Bacillati</taxon>
        <taxon>Actinomycetota</taxon>
        <taxon>Actinomycetes</taxon>
        <taxon>Micrococcales</taxon>
        <taxon>Micrococcaceae</taxon>
        <taxon>Rothia</taxon>
    </lineage>
</organism>
<dbReference type="Proteomes" id="UP000785653">
    <property type="component" value="Unassembled WGS sequence"/>
</dbReference>
<comment type="caution">
    <text evidence="1">The sequence shown here is derived from an EMBL/GenBank/DDBJ whole genome shotgun (WGS) entry which is preliminary data.</text>
</comment>
<name>A0A930LR55_9MICC</name>
<evidence type="ECO:0000313" key="2">
    <source>
        <dbReference type="Proteomes" id="UP000785653"/>
    </source>
</evidence>
<gene>
    <name evidence="1" type="ORF">HXO65_07030</name>
</gene>
<proteinExistence type="predicted"/>
<accession>A0A930LR55</accession>
<sequence length="46" mass="5285">MARPALNRDTTVCISLSGRPSNHGIKFHNYLYEKHGLDYLYKAMTT</sequence>
<feature type="non-terminal residue" evidence="1">
    <location>
        <position position="46"/>
    </location>
</feature>
<evidence type="ECO:0000313" key="1">
    <source>
        <dbReference type="EMBL" id="MBF1673936.1"/>
    </source>
</evidence>
<dbReference type="EMBL" id="JABZXS010000121">
    <property type="protein sequence ID" value="MBF1673936.1"/>
    <property type="molecule type" value="Genomic_DNA"/>
</dbReference>
<reference evidence="1" key="1">
    <citation type="submission" date="2020-04" db="EMBL/GenBank/DDBJ databases">
        <title>Deep metagenomics examines the oral microbiome during advanced dental caries in children, revealing novel taxa and co-occurrences with host molecules.</title>
        <authorList>
            <person name="Baker J.L."/>
            <person name="Morton J.T."/>
            <person name="Dinis M."/>
            <person name="Alvarez R."/>
            <person name="Tran N.C."/>
            <person name="Knight R."/>
            <person name="Edlund A."/>
        </authorList>
    </citation>
    <scope>NUCLEOTIDE SEQUENCE</scope>
    <source>
        <strain evidence="1">JCVI_47_bin.3</strain>
    </source>
</reference>